<dbReference type="OrthoDB" id="1652165at2"/>
<dbReference type="Pfam" id="PF18911">
    <property type="entry name" value="PKD_4"/>
    <property type="match status" value="1"/>
</dbReference>
<dbReference type="SUPFAM" id="SSF49299">
    <property type="entry name" value="PKD domain"/>
    <property type="match status" value="2"/>
</dbReference>
<feature type="domain" description="P/Homo B" evidence="4">
    <location>
        <begin position="571"/>
        <end position="721"/>
    </location>
</feature>
<dbReference type="InterPro" id="IPR013783">
    <property type="entry name" value="Ig-like_fold"/>
</dbReference>
<reference evidence="6" key="2">
    <citation type="submission" date="2011-02" db="EMBL/GenBank/DDBJ databases">
        <title>The complete genome of Fluviicola taffensis DSM 16823.</title>
        <authorList>
            <consortium name="US DOE Joint Genome Institute (JGI-PGF)"/>
            <person name="Lucas S."/>
            <person name="Copeland A."/>
            <person name="Lapidus A."/>
            <person name="Bruce D."/>
            <person name="Goodwin L."/>
            <person name="Pitluck S."/>
            <person name="Kyrpides N."/>
            <person name="Mavromatis K."/>
            <person name="Ivanova N."/>
            <person name="Mikhailova N."/>
            <person name="Pagani I."/>
            <person name="Chertkov O."/>
            <person name="Detter J.C."/>
            <person name="Han C."/>
            <person name="Tapia R."/>
            <person name="Land M."/>
            <person name="Hauser L."/>
            <person name="Markowitz V."/>
            <person name="Cheng J.-F."/>
            <person name="Hugenholtz P."/>
            <person name="Woyke T."/>
            <person name="Wu D."/>
            <person name="Tindall B."/>
            <person name="Pomrenke H.G."/>
            <person name="Brambilla E."/>
            <person name="Klenk H.-P."/>
            <person name="Eisen J.A."/>
        </authorList>
    </citation>
    <scope>NUCLEOTIDE SEQUENCE [LARGE SCALE GENOMIC DNA]</scope>
    <source>
        <strain evidence="6">DSM 16823 / RW262 / RW262</strain>
    </source>
</reference>
<dbReference type="SUPFAM" id="SSF49785">
    <property type="entry name" value="Galactose-binding domain-like"/>
    <property type="match status" value="1"/>
</dbReference>
<dbReference type="InterPro" id="IPR008979">
    <property type="entry name" value="Galactose-bd-like_sf"/>
</dbReference>
<dbReference type="InterPro" id="IPR035986">
    <property type="entry name" value="PKD_dom_sf"/>
</dbReference>
<dbReference type="InterPro" id="IPR002884">
    <property type="entry name" value="P_dom"/>
</dbReference>
<dbReference type="InterPro" id="IPR022409">
    <property type="entry name" value="PKD/Chitinase_dom"/>
</dbReference>
<evidence type="ECO:0000313" key="5">
    <source>
        <dbReference type="EMBL" id="AEA44326.1"/>
    </source>
</evidence>
<name>F2IC80_FLUTR</name>
<accession>F2IC80</accession>
<protein>
    <submittedName>
        <fullName evidence="5">Ig domain protein group 2 domain protein</fullName>
    </submittedName>
</protein>
<gene>
    <name evidence="5" type="ordered locus">Fluta_2340</name>
</gene>
<dbReference type="GO" id="GO:0006508">
    <property type="term" value="P:proteolysis"/>
    <property type="evidence" value="ECO:0007669"/>
    <property type="project" value="UniProtKB-KW"/>
</dbReference>
<keyword evidence="6" id="KW-1185">Reference proteome</keyword>
<proteinExistence type="predicted"/>
<dbReference type="CDD" id="cd00146">
    <property type="entry name" value="PKD"/>
    <property type="match status" value="1"/>
</dbReference>
<dbReference type="Proteomes" id="UP000007463">
    <property type="component" value="Chromosome"/>
</dbReference>
<feature type="domain" description="PKD" evidence="3">
    <location>
        <begin position="1963"/>
        <end position="2023"/>
    </location>
</feature>
<evidence type="ECO:0000259" key="3">
    <source>
        <dbReference type="PROSITE" id="PS50093"/>
    </source>
</evidence>
<dbReference type="PROSITE" id="PS50093">
    <property type="entry name" value="PKD"/>
    <property type="match status" value="1"/>
</dbReference>
<dbReference type="SMART" id="SM00635">
    <property type="entry name" value="BID_2"/>
    <property type="match status" value="5"/>
</dbReference>
<reference evidence="5 6" key="1">
    <citation type="journal article" date="2011" name="Stand. Genomic Sci.">
        <title>Complete genome sequence of the gliding freshwater bacterium Fluviicola taffensis type strain (RW262).</title>
        <authorList>
            <person name="Woyke T."/>
            <person name="Chertkov O."/>
            <person name="Lapidus A."/>
            <person name="Nolan M."/>
            <person name="Lucas S."/>
            <person name="Del Rio T.G."/>
            <person name="Tice H."/>
            <person name="Cheng J.F."/>
            <person name="Tapia R."/>
            <person name="Han C."/>
            <person name="Goodwin L."/>
            <person name="Pitluck S."/>
            <person name="Liolios K."/>
            <person name="Pagani I."/>
            <person name="Ivanova N."/>
            <person name="Huntemann M."/>
            <person name="Mavromatis K."/>
            <person name="Mikhailova N."/>
            <person name="Pati A."/>
            <person name="Chen A."/>
            <person name="Palaniappan K."/>
            <person name="Land M."/>
            <person name="Hauser L."/>
            <person name="Brambilla E.M."/>
            <person name="Rohde M."/>
            <person name="Mwirichia R."/>
            <person name="Sikorski J."/>
            <person name="Tindall B.J."/>
            <person name="Goker M."/>
            <person name="Bristow J."/>
            <person name="Eisen J.A."/>
            <person name="Markowitz V."/>
            <person name="Hugenholtz P."/>
            <person name="Klenk H.P."/>
            <person name="Kyrpides N.C."/>
        </authorList>
    </citation>
    <scope>NUCLEOTIDE SEQUENCE [LARGE SCALE GENOMIC DNA]</scope>
    <source>
        <strain evidence="6">DSM 16823 / RW262 / RW262</strain>
    </source>
</reference>
<dbReference type="InterPro" id="IPR003343">
    <property type="entry name" value="Big_2"/>
</dbReference>
<dbReference type="KEGG" id="fte:Fluta_2340"/>
<evidence type="ECO:0000256" key="2">
    <source>
        <dbReference type="ARBA" id="ARBA00022801"/>
    </source>
</evidence>
<dbReference type="eggNOG" id="COG4935">
    <property type="taxonomic scope" value="Bacteria"/>
</dbReference>
<dbReference type="SMART" id="SM00089">
    <property type="entry name" value="PKD"/>
    <property type="match status" value="3"/>
</dbReference>
<evidence type="ECO:0000313" key="6">
    <source>
        <dbReference type="Proteomes" id="UP000007463"/>
    </source>
</evidence>
<dbReference type="Gene3D" id="2.60.40.10">
    <property type="entry name" value="Immunoglobulins"/>
    <property type="match status" value="2"/>
</dbReference>
<dbReference type="STRING" id="755732.Fluta_2340"/>
<dbReference type="Pfam" id="PF01483">
    <property type="entry name" value="P_proprotein"/>
    <property type="match status" value="1"/>
</dbReference>
<dbReference type="Gene3D" id="2.60.120.260">
    <property type="entry name" value="Galactose-binding domain-like"/>
    <property type="match status" value="1"/>
</dbReference>
<dbReference type="Pfam" id="PF02368">
    <property type="entry name" value="Big_2"/>
    <property type="match status" value="5"/>
</dbReference>
<dbReference type="InterPro" id="IPR008964">
    <property type="entry name" value="Invasin/intimin_cell_adhesion"/>
</dbReference>
<dbReference type="InterPro" id="IPR000601">
    <property type="entry name" value="PKD_dom"/>
</dbReference>
<sequence length="2120" mass="215655" precursor="true">MKTTIFWGYFLFPLFTLLGLSAFSQGSDTQAGATGVPVTLPFAATGSTVSATNNYDIGGTTVDDGPDWFYYHCATSNATIWVTITFTPNITNPVLPSITILDATGVTLLGQTQIFGDNSGTYGIPYTPTAGQCYYFVIDNDGATGGFNYNISMSNTVPPHPANPTQPACTNIGFDAASTAGWLGSWGHSMQTGVSPQPTPTYTPIFYNTTGGHHTITTPGIDIQAPIQKVCPQIPGNTNSLLLGDGPNGAYGGASIEQKFQVTASNALFIYYYALVIQDGGAAGGGSTTAHTDQEQPYFKIDALDCGGVPIACGNLLVTGGPGIPGFTQLGTSGIYWKDWTAVMLDLTPYIGSCVTMRFTLGDCSIGAHYAYAYLDATCGPMSIVAPPTICQFQTSTLTAPAGAATYSWVETSAPGTVLGTANTLSVTPTTTGTFNYQCTMTSVAGCSSTLTTSVTVLPSPQITVTNPASVCSPGTVNLTSAGVVTINSGTGTIGYFSDAACTIPIASPSAISVSGTYYIRILNANGCFEIEPVTVVVNASPTADVTTLDQAICPGASVNLNATLTPAGYNNPVTFTNTTDFSLNDGSVTPINSPITVTGITPQTAGVLPIVSVNLNIPHTYVGDVTVWLRCPNGSTIELTSDNGGAGQNYTNTTFVPTGSPSITTGTAPFTGSFTPEQAFSLLNSCAVNGVWTLQVYDLGVGDVGTLTDWSITFNNFVPPTFVWSPTTNMTNSTTLTPTVAPTTTTIYTLTGTNSIGGCTSTDQVTITVNPLPTATISGTTTVCQNATAPTVTFTGANGIAPYTFTYNINGGANQTVSSGAGVTATVTAPTTVSGTFTYNLVSVTSAMGCSQNQPGTAVITVNPIPTVNAPAPQTVCANTSTTAVTFTGNNTAITTFDWTNNSTSIGLGANGTGNIASFTGTNATASPITATITVTPTLNTCVGTPQNFTITVNPTPTVNAPTPQTVCANTSTTPVVFTGNNTATTTFNWTNNTTSIGLGANGTGTIGAFTATNGTAAPVVATITVTPTLNVCSGTPQNFTITVNPIPTVNAPTPQTICANTSTTAVTFTGNNTATTTFDWTNNTTSIGLVANGTGNIASFTGTNATASPVTATITVTPTLNTCVGTSQNFTITVNPIPTVNVPTPQTICANTSATTVTFTGNNTATTTFNWTNNNTSIGLGANGTGNIGSFTATNATATPVTATITVTPTLNGCVGISQNFSITVNPAPTIGGTFTVCAGSTTQLTGSGTPALATPWTSSNTAIATISTTGLVAGVNPGTSTITYTNSDGCSITQAVTITSGATITGTLNVCTGSTTQLTGSGTPATTSPWSSSNNAVATVSNTGLVTGISAGTTTITYTNSTGCLDNEVLTVNPLPTITGSDVCIGATTQLTASGTANATNPWVSSNPTIATISATGLVNGISAGSAVMTYTNSNGCSNTMTLNVLGLPVISGTLNACIGATTQLSATGTPNITNPWASSNTGVATVSNTGLVTGVSAGTTTITYTNSGSCQTTTVVTINSLPTITGTLSVCAGLTTQLTGSGTANTTNPWTSSNTSVATISNTGLVTGVSAGTATITYLNNNACSQTASITVNALPTAAIAGASTICAGSSTTFTISGTPNATVIYSNGTVNSNVVLNAAGNATVNTGVLNATTTYTLVSAQSATPASCTNTLTGSIVVTVNPIPVMNPVANTVVCPGDNVTIPAFTSNPAGATYAWTNTNTATGLGASGSGDIPNFVGVNPGTTPISGTITVIPTLNGCSGLAVTFTIGVSNNPAANAGVDLSLCINSTSGNQIGSPAVVGNTYSWNPATDLSDATISNPTVNTTVQGTTQYTVTVTNTLGCESTDQVSITIHPLPAVSFQASSDEGCAPVSITFTNDDPTNSVNCVWTIPGVGTQVGCGSITQQFNTAGVFDVSLTITDANGCVNSMTNSGMITIYPEVDASFGVNVLEQSILNPVFQLTNNSTNATAYLWEFGDGTTSTQTNPTHTYTETPGVYRIYLYASNPAGCNDSAVIVVSVIDELIFYIPNTFTPDGDEFNNTFFPVFSSGFDAQNYTLLIFDRWGEIIFESHDVDFGWDGTYIGQLCKEGVYTWKITIKERNKDKHHEYVGHVNLLK</sequence>
<dbReference type="GO" id="GO:0004252">
    <property type="term" value="F:serine-type endopeptidase activity"/>
    <property type="evidence" value="ECO:0007669"/>
    <property type="project" value="InterPro"/>
</dbReference>
<dbReference type="PROSITE" id="PS51829">
    <property type="entry name" value="P_HOMO_B"/>
    <property type="match status" value="1"/>
</dbReference>
<dbReference type="Gene3D" id="2.60.40.1080">
    <property type="match status" value="5"/>
</dbReference>
<dbReference type="eggNOG" id="COG3291">
    <property type="taxonomic scope" value="Bacteria"/>
</dbReference>
<evidence type="ECO:0000259" key="4">
    <source>
        <dbReference type="PROSITE" id="PS51829"/>
    </source>
</evidence>
<keyword evidence="1" id="KW-0645">Protease</keyword>
<dbReference type="EMBL" id="CP002542">
    <property type="protein sequence ID" value="AEA44326.1"/>
    <property type="molecule type" value="Genomic_DNA"/>
</dbReference>
<dbReference type="SUPFAM" id="SSF49373">
    <property type="entry name" value="Invasin/intimin cell-adhesion fragments"/>
    <property type="match status" value="5"/>
</dbReference>
<dbReference type="HOGENOM" id="CLU_232130_0_0_10"/>
<dbReference type="eggNOG" id="COG5492">
    <property type="taxonomic scope" value="Bacteria"/>
</dbReference>
<dbReference type="Pfam" id="PF13585">
    <property type="entry name" value="CHU_C"/>
    <property type="match status" value="1"/>
</dbReference>
<evidence type="ECO:0000256" key="1">
    <source>
        <dbReference type="ARBA" id="ARBA00022670"/>
    </source>
</evidence>
<organism evidence="5 6">
    <name type="scientific">Fluviicola taffensis (strain DSM 16823 / NCIMB 13979 / RW262)</name>
    <dbReference type="NCBI Taxonomy" id="755732"/>
    <lineage>
        <taxon>Bacteria</taxon>
        <taxon>Pseudomonadati</taxon>
        <taxon>Bacteroidota</taxon>
        <taxon>Flavobacteriia</taxon>
        <taxon>Flavobacteriales</taxon>
        <taxon>Crocinitomicaceae</taxon>
        <taxon>Fluviicola</taxon>
    </lineage>
</organism>
<dbReference type="InterPro" id="IPR026341">
    <property type="entry name" value="T9SS_type_B"/>
</dbReference>
<keyword evidence="2" id="KW-0378">Hydrolase</keyword>
<dbReference type="RefSeq" id="WP_013687096.1">
    <property type="nucleotide sequence ID" value="NC_015321.1"/>
</dbReference>
<dbReference type="NCBIfam" id="TIGR04131">
    <property type="entry name" value="Bac_Flav_CTERM"/>
    <property type="match status" value="1"/>
</dbReference>